<accession>A0ABP8DDM1</accession>
<name>A0ABP8DDM1_9ACTN</name>
<dbReference type="EMBL" id="BAABAT010000015">
    <property type="protein sequence ID" value="GAA4253428.1"/>
    <property type="molecule type" value="Genomic_DNA"/>
</dbReference>
<keyword evidence="4" id="KW-1185">Reference proteome</keyword>
<dbReference type="PANTHER" id="PTHR43244">
    <property type="match status" value="1"/>
</dbReference>
<keyword evidence="1" id="KW-0560">Oxidoreductase</keyword>
<protein>
    <submittedName>
        <fullName evidence="3">LLM class flavin-dependent oxidoreductase</fullName>
    </submittedName>
</protein>
<evidence type="ECO:0000313" key="4">
    <source>
        <dbReference type="Proteomes" id="UP001500620"/>
    </source>
</evidence>
<dbReference type="SUPFAM" id="SSF51679">
    <property type="entry name" value="Bacterial luciferase-like"/>
    <property type="match status" value="1"/>
</dbReference>
<dbReference type="Pfam" id="PF00296">
    <property type="entry name" value="Bac_luciferase"/>
    <property type="match status" value="1"/>
</dbReference>
<evidence type="ECO:0000313" key="3">
    <source>
        <dbReference type="EMBL" id="GAA4253428.1"/>
    </source>
</evidence>
<dbReference type="InterPro" id="IPR050564">
    <property type="entry name" value="F420-G6PD/mer"/>
</dbReference>
<dbReference type="Gene3D" id="3.20.20.30">
    <property type="entry name" value="Luciferase-like domain"/>
    <property type="match status" value="1"/>
</dbReference>
<dbReference type="CDD" id="cd01097">
    <property type="entry name" value="Tetrahydromethanopterin_reductase"/>
    <property type="match status" value="1"/>
</dbReference>
<organism evidence="3 4">
    <name type="scientific">Dactylosporangium darangshiense</name>
    <dbReference type="NCBI Taxonomy" id="579108"/>
    <lineage>
        <taxon>Bacteria</taxon>
        <taxon>Bacillati</taxon>
        <taxon>Actinomycetota</taxon>
        <taxon>Actinomycetes</taxon>
        <taxon>Micromonosporales</taxon>
        <taxon>Micromonosporaceae</taxon>
        <taxon>Dactylosporangium</taxon>
    </lineage>
</organism>
<dbReference type="InterPro" id="IPR011251">
    <property type="entry name" value="Luciferase-like_dom"/>
</dbReference>
<evidence type="ECO:0000256" key="1">
    <source>
        <dbReference type="ARBA" id="ARBA00023002"/>
    </source>
</evidence>
<sequence length="302" mass="31642">MLFGLGLPETTGLLPLAERADRDGLDLVTVSDHPYLADHLDAYAALGVVLGRTRRVAVAANVTNLPLRPAPMLARTVAALSALSGGRVVLGVGAGGRWADIVRLGAEPRTPAEAVRAMEEGIVVIRALFGGGAPVTFAGEFHRVDGIAPVGLPAPPIWTGANGPKSLAVTGRRADGWIPGHAADWLSRRYRESRPVIDAAATAAGREPADIATIYNFPGRITAAPLRRTRDDAGRWIGGSAEQWAEELTGAVLEHGAGGFILFPADPVSRDDASIERWAGEVAPAVREAVVNWRSTSDSNPG</sequence>
<feature type="domain" description="Luciferase-like" evidence="2">
    <location>
        <begin position="14"/>
        <end position="217"/>
    </location>
</feature>
<dbReference type="InterPro" id="IPR036661">
    <property type="entry name" value="Luciferase-like_sf"/>
</dbReference>
<reference evidence="4" key="1">
    <citation type="journal article" date="2019" name="Int. J. Syst. Evol. Microbiol.">
        <title>The Global Catalogue of Microorganisms (GCM) 10K type strain sequencing project: providing services to taxonomists for standard genome sequencing and annotation.</title>
        <authorList>
            <consortium name="The Broad Institute Genomics Platform"/>
            <consortium name="The Broad Institute Genome Sequencing Center for Infectious Disease"/>
            <person name="Wu L."/>
            <person name="Ma J."/>
        </authorList>
    </citation>
    <scope>NUCLEOTIDE SEQUENCE [LARGE SCALE GENOMIC DNA]</scope>
    <source>
        <strain evidence="4">JCM 17441</strain>
    </source>
</reference>
<dbReference type="Proteomes" id="UP001500620">
    <property type="component" value="Unassembled WGS sequence"/>
</dbReference>
<gene>
    <name evidence="3" type="ORF">GCM10022255_054280</name>
</gene>
<dbReference type="PANTHER" id="PTHR43244:SF1">
    <property type="entry name" value="5,10-METHYLENETETRAHYDROMETHANOPTERIN REDUCTASE"/>
    <property type="match status" value="1"/>
</dbReference>
<proteinExistence type="predicted"/>
<evidence type="ECO:0000259" key="2">
    <source>
        <dbReference type="Pfam" id="PF00296"/>
    </source>
</evidence>
<comment type="caution">
    <text evidence="3">The sequence shown here is derived from an EMBL/GenBank/DDBJ whole genome shotgun (WGS) entry which is preliminary data.</text>
</comment>